<comment type="caution">
    <text evidence="1">The sequence shown here is derived from an EMBL/GenBank/DDBJ whole genome shotgun (WGS) entry which is preliminary data.</text>
</comment>
<proteinExistence type="predicted"/>
<protein>
    <submittedName>
        <fullName evidence="1">Vacuolar protein sorting-associated protein 45 like protein</fullName>
    </submittedName>
</protein>
<reference evidence="1 2" key="1">
    <citation type="journal article" date="2018" name="Sci. Data">
        <title>The draft genome sequence of cork oak.</title>
        <authorList>
            <person name="Ramos A.M."/>
            <person name="Usie A."/>
            <person name="Barbosa P."/>
            <person name="Barros P.M."/>
            <person name="Capote T."/>
            <person name="Chaves I."/>
            <person name="Simoes F."/>
            <person name="Abreu I."/>
            <person name="Carrasquinho I."/>
            <person name="Faro C."/>
            <person name="Guimaraes J.B."/>
            <person name="Mendonca D."/>
            <person name="Nobrega F."/>
            <person name="Rodrigues L."/>
            <person name="Saibo N.J.M."/>
            <person name="Varela M.C."/>
            <person name="Egas C."/>
            <person name="Matos J."/>
            <person name="Miguel C.M."/>
            <person name="Oliveira M.M."/>
            <person name="Ricardo C.P."/>
            <person name="Goncalves S."/>
        </authorList>
    </citation>
    <scope>NUCLEOTIDE SEQUENCE [LARGE SCALE GENOMIC DNA]</scope>
    <source>
        <strain evidence="2">cv. HL8</strain>
    </source>
</reference>
<accession>A0AAW0ITL2</accession>
<keyword evidence="2" id="KW-1185">Reference proteome</keyword>
<gene>
    <name evidence="1" type="primary">VPS45_2</name>
    <name evidence="1" type="ORF">CFP56_042600</name>
</gene>
<name>A0AAW0ITL2_QUESU</name>
<dbReference type="InterPro" id="IPR036045">
    <property type="entry name" value="Sec1-like_sf"/>
</dbReference>
<evidence type="ECO:0000313" key="2">
    <source>
        <dbReference type="Proteomes" id="UP000237347"/>
    </source>
</evidence>
<evidence type="ECO:0000313" key="1">
    <source>
        <dbReference type="EMBL" id="KAK7817632.1"/>
    </source>
</evidence>
<dbReference type="SUPFAM" id="SSF56815">
    <property type="entry name" value="Sec1/munc18-like (SM) proteins"/>
    <property type="match status" value="1"/>
</dbReference>
<dbReference type="AlphaFoldDB" id="A0AAW0ITL2"/>
<organism evidence="1 2">
    <name type="scientific">Quercus suber</name>
    <name type="common">Cork oak</name>
    <dbReference type="NCBI Taxonomy" id="58331"/>
    <lineage>
        <taxon>Eukaryota</taxon>
        <taxon>Viridiplantae</taxon>
        <taxon>Streptophyta</taxon>
        <taxon>Embryophyta</taxon>
        <taxon>Tracheophyta</taxon>
        <taxon>Spermatophyta</taxon>
        <taxon>Magnoliopsida</taxon>
        <taxon>eudicotyledons</taxon>
        <taxon>Gunneridae</taxon>
        <taxon>Pentapetalae</taxon>
        <taxon>rosids</taxon>
        <taxon>fabids</taxon>
        <taxon>Fagales</taxon>
        <taxon>Fagaceae</taxon>
        <taxon>Quercus</taxon>
    </lineage>
</organism>
<dbReference type="Proteomes" id="UP000237347">
    <property type="component" value="Unassembled WGS sequence"/>
</dbReference>
<sequence length="110" mass="12637">MLSNDLLPFSNFNVGSDKSLNNESVSNIDHLRLVMLYALRYEKESPVQLMQLFNKLASRSAMYKPGLVQFVLKQARVDKRTGDLFGNRDLLNISRNMARGLKGFENVYTY</sequence>
<dbReference type="EMBL" id="PKMF04000871">
    <property type="protein sequence ID" value="KAK7817632.1"/>
    <property type="molecule type" value="Genomic_DNA"/>
</dbReference>